<feature type="compositionally biased region" description="Low complexity" evidence="1">
    <location>
        <begin position="210"/>
        <end position="224"/>
    </location>
</feature>
<feature type="compositionally biased region" description="Polar residues" evidence="1">
    <location>
        <begin position="161"/>
        <end position="178"/>
    </location>
</feature>
<dbReference type="EMBL" id="BT086318">
    <property type="protein sequence ID" value="ACR36671.1"/>
    <property type="molecule type" value="mRNA"/>
</dbReference>
<feature type="compositionally biased region" description="Low complexity" evidence="1">
    <location>
        <begin position="88"/>
        <end position="105"/>
    </location>
</feature>
<feature type="region of interest" description="Disordered" evidence="1">
    <location>
        <begin position="143"/>
        <end position="224"/>
    </location>
</feature>
<dbReference type="AlphaFoldDB" id="C4J4X3"/>
<name>C4J4X3_MAIZE</name>
<feature type="compositionally biased region" description="Basic residues" evidence="1">
    <location>
        <begin position="143"/>
        <end position="157"/>
    </location>
</feature>
<evidence type="ECO:0000256" key="1">
    <source>
        <dbReference type="SAM" id="MobiDB-lite"/>
    </source>
</evidence>
<dbReference type="EMBL" id="BT085870">
    <property type="protein sequence ID" value="ACR36223.1"/>
    <property type="molecule type" value="mRNA"/>
</dbReference>
<protein>
    <submittedName>
        <fullName evidence="2">Uncharacterized protein</fullName>
    </submittedName>
</protein>
<feature type="compositionally biased region" description="Low complexity" evidence="1">
    <location>
        <begin position="114"/>
        <end position="126"/>
    </location>
</feature>
<evidence type="ECO:0000313" key="2">
    <source>
        <dbReference type="EMBL" id="ACR36223.1"/>
    </source>
</evidence>
<reference evidence="2" key="2">
    <citation type="submission" date="2012-06" db="EMBL/GenBank/DDBJ databases">
        <authorList>
            <person name="Yu Y."/>
            <person name="Currie J."/>
            <person name="Lomeli R."/>
            <person name="Angelova A."/>
            <person name="Collura K."/>
            <person name="Wissotski M."/>
            <person name="Campos D."/>
            <person name="Kudrna D."/>
            <person name="Golser W."/>
            <person name="Ashely E."/>
            <person name="Descour A."/>
            <person name="Fernandes J."/>
            <person name="Soderlund C."/>
            <person name="Walbot V."/>
        </authorList>
    </citation>
    <scope>NUCLEOTIDE SEQUENCE</scope>
    <source>
        <strain evidence="2">B73</strain>
    </source>
</reference>
<proteinExistence type="evidence at transcript level"/>
<accession>C4J4X3</accession>
<organism evidence="2">
    <name type="scientific">Zea mays</name>
    <name type="common">Maize</name>
    <dbReference type="NCBI Taxonomy" id="4577"/>
    <lineage>
        <taxon>Eukaryota</taxon>
        <taxon>Viridiplantae</taxon>
        <taxon>Streptophyta</taxon>
        <taxon>Embryophyta</taxon>
        <taxon>Tracheophyta</taxon>
        <taxon>Spermatophyta</taxon>
        <taxon>Magnoliopsida</taxon>
        <taxon>Liliopsida</taxon>
        <taxon>Poales</taxon>
        <taxon>Poaceae</taxon>
        <taxon>PACMAD clade</taxon>
        <taxon>Panicoideae</taxon>
        <taxon>Andropogonodae</taxon>
        <taxon>Andropogoneae</taxon>
        <taxon>Tripsacinae</taxon>
        <taxon>Zea</taxon>
    </lineage>
</organism>
<sequence length="224" mass="23577">MAAPDLPPRAFTMQIIRITSSASGASAAVRHFHRSPVRRSNLEARERRPGGRLARTAATSRRPKKKERCTMSSSGMMVPLVSGTSSYSRCAKAGRGGSRASSSSRPHTGRTVGAAAPRASSATASRNCTSPCASAIVWCSRTPRMKPPHASRVTWKRRSGEPSTSDEPGTSKMSSSRHGNGGCSASPKWSRRTSVSASMNSTPSPVHSTASLRPSSSLSRPANG</sequence>
<feature type="compositionally biased region" description="Polar residues" evidence="1">
    <location>
        <begin position="192"/>
        <end position="209"/>
    </location>
</feature>
<feature type="region of interest" description="Disordered" evidence="1">
    <location>
        <begin position="43"/>
        <end position="126"/>
    </location>
</feature>
<reference evidence="2" key="1">
    <citation type="journal article" date="2009" name="PLoS Genet.">
        <title>Sequencing, mapping, and analysis of 27,455 maize full-length cDNAs.</title>
        <authorList>
            <person name="Soderlund C."/>
            <person name="Descour A."/>
            <person name="Kudrna D."/>
            <person name="Bomhoff M."/>
            <person name="Boyd L."/>
            <person name="Currie J."/>
            <person name="Angelova A."/>
            <person name="Collura K."/>
            <person name="Wissotski M."/>
            <person name="Ashley E."/>
            <person name="Morrow D."/>
            <person name="Fernandes J."/>
            <person name="Walbot V."/>
            <person name="Yu Y."/>
        </authorList>
    </citation>
    <scope>NUCLEOTIDE SEQUENCE</scope>
    <source>
        <strain evidence="2">B73</strain>
    </source>
</reference>